<dbReference type="RefSeq" id="WP_317996124.1">
    <property type="nucleotide sequence ID" value="NZ_AP025523.1"/>
</dbReference>
<dbReference type="Proteomes" id="UP001317532">
    <property type="component" value="Chromosome"/>
</dbReference>
<keyword evidence="3" id="KW-1185">Reference proteome</keyword>
<reference evidence="2 3" key="1">
    <citation type="journal article" date="2022" name="ISME Commun">
        <title>Vulcanimicrobium alpinus gen. nov. sp. nov., the first cultivated representative of the candidate phylum 'Eremiobacterota', is a metabolically versatile aerobic anoxygenic phototroph.</title>
        <authorList>
            <person name="Yabe S."/>
            <person name="Muto K."/>
            <person name="Abe K."/>
            <person name="Yokota A."/>
            <person name="Staudigel H."/>
            <person name="Tebo B.M."/>
        </authorList>
    </citation>
    <scope>NUCLEOTIDE SEQUENCE [LARGE SCALE GENOMIC DNA]</scope>
    <source>
        <strain evidence="2 3">WC8-2</strain>
    </source>
</reference>
<evidence type="ECO:0000313" key="3">
    <source>
        <dbReference type="Proteomes" id="UP001317532"/>
    </source>
</evidence>
<feature type="transmembrane region" description="Helical" evidence="1">
    <location>
        <begin position="96"/>
        <end position="118"/>
    </location>
</feature>
<name>A0AAN1XSN4_UNVUL</name>
<feature type="transmembrane region" description="Helical" evidence="1">
    <location>
        <begin position="124"/>
        <end position="141"/>
    </location>
</feature>
<proteinExistence type="predicted"/>
<feature type="transmembrane region" description="Helical" evidence="1">
    <location>
        <begin position="61"/>
        <end position="84"/>
    </location>
</feature>
<gene>
    <name evidence="2" type="ORF">WPS_03320</name>
</gene>
<keyword evidence="1" id="KW-0472">Membrane</keyword>
<accession>A0AAN1XSN4</accession>
<dbReference type="KEGG" id="vab:WPS_03320"/>
<organism evidence="2 3">
    <name type="scientific">Vulcanimicrobium alpinum</name>
    <dbReference type="NCBI Taxonomy" id="3016050"/>
    <lineage>
        <taxon>Bacteria</taxon>
        <taxon>Bacillati</taxon>
        <taxon>Vulcanimicrobiota</taxon>
        <taxon>Vulcanimicrobiia</taxon>
        <taxon>Vulcanimicrobiales</taxon>
        <taxon>Vulcanimicrobiaceae</taxon>
        <taxon>Vulcanimicrobium</taxon>
    </lineage>
</organism>
<dbReference type="EMBL" id="AP025523">
    <property type="protein sequence ID" value="BDE05056.1"/>
    <property type="molecule type" value="Genomic_DNA"/>
</dbReference>
<feature type="transmembrane region" description="Helical" evidence="1">
    <location>
        <begin position="30"/>
        <end position="49"/>
    </location>
</feature>
<dbReference type="AlphaFoldDB" id="A0AAN1XSN4"/>
<sequence length="202" mass="20796">MDVTRAIADLDEVRTRLAAVQRFRGLSGPAAIASGVAAVATGLVQLAFVPHPASAAEGARYVAIWIACLTFALAVNYGALAVWLANNWSSRTRTELRTAAIAIAPAVVAGGAFTAALLAHNELGMLPGTWALCYALGLLSSRSMLPRGTTAVALAFAATGATLLFAAGTNALAWWVMPLTFGCGQLAIGALIERDRDARAGC</sequence>
<keyword evidence="1" id="KW-1133">Transmembrane helix</keyword>
<keyword evidence="1" id="KW-0812">Transmembrane</keyword>
<evidence type="ECO:0000256" key="1">
    <source>
        <dbReference type="SAM" id="Phobius"/>
    </source>
</evidence>
<feature type="transmembrane region" description="Helical" evidence="1">
    <location>
        <begin position="148"/>
        <end position="166"/>
    </location>
</feature>
<protein>
    <submittedName>
        <fullName evidence="2">Uncharacterized protein</fullName>
    </submittedName>
</protein>
<evidence type="ECO:0000313" key="2">
    <source>
        <dbReference type="EMBL" id="BDE05056.1"/>
    </source>
</evidence>